<protein>
    <submittedName>
        <fullName evidence="1">Uncharacterized protein</fullName>
    </submittedName>
</protein>
<dbReference type="EMBL" id="BLLF01000668">
    <property type="protein sequence ID" value="GFH13927.1"/>
    <property type="molecule type" value="Genomic_DNA"/>
</dbReference>
<proteinExistence type="predicted"/>
<dbReference type="AlphaFoldDB" id="A0A699YUL2"/>
<comment type="caution">
    <text evidence="1">The sequence shown here is derived from an EMBL/GenBank/DDBJ whole genome shotgun (WGS) entry which is preliminary data.</text>
</comment>
<accession>A0A699YUL2</accession>
<organism evidence="1 2">
    <name type="scientific">Haematococcus lacustris</name>
    <name type="common">Green alga</name>
    <name type="synonym">Haematococcus pluvialis</name>
    <dbReference type="NCBI Taxonomy" id="44745"/>
    <lineage>
        <taxon>Eukaryota</taxon>
        <taxon>Viridiplantae</taxon>
        <taxon>Chlorophyta</taxon>
        <taxon>core chlorophytes</taxon>
        <taxon>Chlorophyceae</taxon>
        <taxon>CS clade</taxon>
        <taxon>Chlamydomonadales</taxon>
        <taxon>Haematococcaceae</taxon>
        <taxon>Haematococcus</taxon>
    </lineage>
</organism>
<name>A0A699YUL2_HAELA</name>
<evidence type="ECO:0000313" key="1">
    <source>
        <dbReference type="EMBL" id="GFH13927.1"/>
    </source>
</evidence>
<feature type="non-terminal residue" evidence="1">
    <location>
        <position position="1"/>
    </location>
</feature>
<keyword evidence="2" id="KW-1185">Reference proteome</keyword>
<evidence type="ECO:0000313" key="2">
    <source>
        <dbReference type="Proteomes" id="UP000485058"/>
    </source>
</evidence>
<gene>
    <name evidence="1" type="ORF">HaLaN_09894</name>
</gene>
<reference evidence="1 2" key="1">
    <citation type="submission" date="2020-02" db="EMBL/GenBank/DDBJ databases">
        <title>Draft genome sequence of Haematococcus lacustris strain NIES-144.</title>
        <authorList>
            <person name="Morimoto D."/>
            <person name="Nakagawa S."/>
            <person name="Yoshida T."/>
            <person name="Sawayama S."/>
        </authorList>
    </citation>
    <scope>NUCLEOTIDE SEQUENCE [LARGE SCALE GENOMIC DNA]</scope>
    <source>
        <strain evidence="1 2">NIES-144</strain>
    </source>
</reference>
<sequence>GPGLSAEIWDAHRLRGGALASRGRSLRRWTTGLIRTQRRKLQDAAGVRCLTWLIGAGTAATAGTCITSPQSWSRCRSMGSYLHHERSKAGT</sequence>
<dbReference type="Proteomes" id="UP000485058">
    <property type="component" value="Unassembled WGS sequence"/>
</dbReference>